<dbReference type="EMBL" id="CP013140">
    <property type="protein sequence ID" value="ALN59415.1"/>
    <property type="molecule type" value="Genomic_DNA"/>
</dbReference>
<evidence type="ECO:0000313" key="3">
    <source>
        <dbReference type="Proteomes" id="UP000061569"/>
    </source>
</evidence>
<dbReference type="Proteomes" id="UP000061569">
    <property type="component" value="Chromosome"/>
</dbReference>
<sequence length="38" mass="4155">MRRRFDDRDSGPGSEPPELAPPMRLGAASPIRPDPHAT</sequence>
<reference evidence="2 3" key="1">
    <citation type="submission" date="2015-11" db="EMBL/GenBank/DDBJ databases">
        <title>Genome sequences of Lysobacter enzymogenes strain C3 and Lysobacter antibioticus ATCC 29479.</title>
        <authorList>
            <person name="Kobayashi D.Y."/>
        </authorList>
    </citation>
    <scope>NUCLEOTIDE SEQUENCE [LARGE SCALE GENOMIC DNA]</scope>
    <source>
        <strain evidence="2 3">C3</strain>
    </source>
</reference>
<feature type="compositionally biased region" description="Basic and acidic residues" evidence="1">
    <location>
        <begin position="1"/>
        <end position="10"/>
    </location>
</feature>
<proteinExistence type="predicted"/>
<dbReference type="AlphaFoldDB" id="A0A0S2DLF5"/>
<protein>
    <submittedName>
        <fullName evidence="2">Uncharacterized protein</fullName>
    </submittedName>
</protein>
<gene>
    <name evidence="2" type="ORF">GLE_4073</name>
</gene>
<name>A0A0S2DLF5_LYSEN</name>
<evidence type="ECO:0000313" key="2">
    <source>
        <dbReference type="EMBL" id="ALN59415.1"/>
    </source>
</evidence>
<dbReference type="KEGG" id="lez:GLE_4073"/>
<organism evidence="2 3">
    <name type="scientific">Lysobacter enzymogenes</name>
    <dbReference type="NCBI Taxonomy" id="69"/>
    <lineage>
        <taxon>Bacteria</taxon>
        <taxon>Pseudomonadati</taxon>
        <taxon>Pseudomonadota</taxon>
        <taxon>Gammaproteobacteria</taxon>
        <taxon>Lysobacterales</taxon>
        <taxon>Lysobacteraceae</taxon>
        <taxon>Lysobacter</taxon>
    </lineage>
</organism>
<feature type="region of interest" description="Disordered" evidence="1">
    <location>
        <begin position="1"/>
        <end position="38"/>
    </location>
</feature>
<evidence type="ECO:0000256" key="1">
    <source>
        <dbReference type="SAM" id="MobiDB-lite"/>
    </source>
</evidence>
<dbReference type="PATRIC" id="fig|69.6.peg.4015"/>
<accession>A0A0S2DLF5</accession>
<dbReference type="STRING" id="69.GLE_4073"/>